<evidence type="ECO:0000313" key="3">
    <source>
        <dbReference type="EnsemblMetazoa" id="AALB009891-PA"/>
    </source>
</evidence>
<dbReference type="InterPro" id="IPR001810">
    <property type="entry name" value="F-box_dom"/>
</dbReference>
<dbReference type="InterPro" id="IPR057207">
    <property type="entry name" value="FBXL15_LRR"/>
</dbReference>
<evidence type="ECO:0000256" key="2">
    <source>
        <dbReference type="SAM" id="MobiDB-lite"/>
    </source>
</evidence>
<proteinExistence type="predicted"/>
<sequence length="752" mass="85448">MASSQSVVGRSKSGSAVHEYYRELSGYDEFGPQYADLPMEILVKIFTYLNASDRCVAGQTCQRWLEATQHNHFREHLWLALHRTTFDTNVAPIADLFTSSRTFPNLSFSEVDFERIGGFFERFGATIRRIEFRTCEIQERTLYNILRHLSDLRSLTIHSCRDLFMCVRLFEDPAERAELVRTLAKVRELRLTHNQYLSDATLHRFCEVMPSLAVLDLSGCHISFHKGLYRKFYPASNGQQPSESVLTFHYISRLIEERKQMLRVLNFSETLIDDSALELLTGLQPDLRLERLELNQCEQLSPRGLEALLHTQTQTLTQLHLTRAYRLTDTCLRQICHELPALRVLRMRECRALSDQGVRELAHLRALEVLDVSYCRDITGEGLLAGLVAQSQGPNCCLRELHIRALNHLSVHAIVELTKWLPELRLFDLGFHHQSMFEIAMQHIFRNLVRLTHLDLEHCDYVSDNGMTGIGMGPLVAGGDGKTDAYVPLADGDVRQEETQDNPNVPVVDPIQPPPMRISIRSRAEQQIVEEAERKQRLMAFINSRPTTVAAAKATVETEDQTTNGYSIGRLKQLRILNLTRCNQLTDVSLLCDFRLPELQQLSLAQCQQISVDGIRALVRNCPSIEQLDLSECHSLNDRAVELIAEHLRRLRTLSLRRCHQLTDFSLDYIACHARQLRMLDVRGCKHMCDDPAMRLVSLPLLTTVLPGLHDESNSLSSTGFGITLMASSSSSTSSAAPRRPIPRPPAMPLLI</sequence>
<dbReference type="RefSeq" id="XP_035790658.1">
    <property type="nucleotide sequence ID" value="XM_035934765.1"/>
</dbReference>
<dbReference type="SUPFAM" id="SSF52047">
    <property type="entry name" value="RNI-like"/>
    <property type="match status" value="1"/>
</dbReference>
<keyword evidence="4" id="KW-1185">Reference proteome</keyword>
<dbReference type="VEuPathDB" id="VectorBase:AALB20_036228"/>
<dbReference type="Pfam" id="PF25372">
    <property type="entry name" value="DUF7885"/>
    <property type="match status" value="1"/>
</dbReference>
<dbReference type="VEuPathDB" id="VectorBase:AALB009891"/>
<dbReference type="Pfam" id="PF13516">
    <property type="entry name" value="LRR_6"/>
    <property type="match status" value="2"/>
</dbReference>
<name>A0A182FTK9_ANOAL</name>
<dbReference type="PROSITE" id="PS50181">
    <property type="entry name" value="FBOX"/>
    <property type="match status" value="1"/>
</dbReference>
<keyword evidence="1" id="KW-0833">Ubl conjugation pathway</keyword>
<feature type="compositionally biased region" description="Pro residues" evidence="2">
    <location>
        <begin position="743"/>
        <end position="752"/>
    </location>
</feature>
<dbReference type="GO" id="GO:0031146">
    <property type="term" value="P:SCF-dependent proteasomal ubiquitin-dependent protein catabolic process"/>
    <property type="evidence" value="ECO:0007669"/>
    <property type="project" value="TreeGrafter"/>
</dbReference>
<accession>A0A182FTK9</accession>
<feature type="region of interest" description="Disordered" evidence="2">
    <location>
        <begin position="729"/>
        <end position="752"/>
    </location>
</feature>
<dbReference type="InterPro" id="IPR001611">
    <property type="entry name" value="Leu-rich_rpt"/>
</dbReference>
<dbReference type="InterPro" id="IPR036047">
    <property type="entry name" value="F-box-like_dom_sf"/>
</dbReference>
<evidence type="ECO:0000313" key="4">
    <source>
        <dbReference type="Proteomes" id="UP000069272"/>
    </source>
</evidence>
<dbReference type="SMART" id="SM00367">
    <property type="entry name" value="LRR_CC"/>
    <property type="match status" value="8"/>
</dbReference>
<dbReference type="PANTHER" id="PTHR13318:SF95">
    <property type="entry name" value="F-BOX PROTEIN YLR352W"/>
    <property type="match status" value="1"/>
</dbReference>
<reference evidence="3 4" key="1">
    <citation type="journal article" date="2017" name="G3 (Bethesda)">
        <title>The Physical Genome Mapping of Anopheles albimanus Corrected Scaffold Misassemblies and Identified Interarm Rearrangements in Genus Anopheles.</title>
        <authorList>
            <person name="Artemov G.N."/>
            <person name="Peery A.N."/>
            <person name="Jiang X."/>
            <person name="Tu Z."/>
            <person name="Stegniy V.N."/>
            <person name="Sharakhova M.V."/>
            <person name="Sharakhov I.V."/>
        </authorList>
    </citation>
    <scope>NUCLEOTIDE SEQUENCE [LARGE SCALE GENOMIC DNA]</scope>
    <source>
        <strain evidence="3 4">ALBI9_A</strain>
    </source>
</reference>
<dbReference type="PANTHER" id="PTHR13318">
    <property type="entry name" value="PARTNER OF PAIRED, ISOFORM B-RELATED"/>
    <property type="match status" value="1"/>
</dbReference>
<reference evidence="3" key="2">
    <citation type="submission" date="2022-08" db="UniProtKB">
        <authorList>
            <consortium name="EnsemblMetazoa"/>
        </authorList>
    </citation>
    <scope>IDENTIFICATION</scope>
    <source>
        <strain evidence="3">STECLA/ALBI9_A</strain>
    </source>
</reference>
<dbReference type="InterPro" id="IPR032675">
    <property type="entry name" value="LRR_dom_sf"/>
</dbReference>
<dbReference type="EnsemblMetazoa" id="AALB009891-RA">
    <property type="protein sequence ID" value="AALB009891-PA"/>
    <property type="gene ID" value="AALB009891"/>
</dbReference>
<dbReference type="Proteomes" id="UP000069272">
    <property type="component" value="Chromosome 3R"/>
</dbReference>
<dbReference type="STRING" id="7167.A0A182FTK9"/>
<protein>
    <submittedName>
        <fullName evidence="3">F-box domain-containing protein</fullName>
    </submittedName>
</protein>
<dbReference type="SUPFAM" id="SSF81383">
    <property type="entry name" value="F-box domain"/>
    <property type="match status" value="1"/>
</dbReference>
<evidence type="ECO:0000256" key="1">
    <source>
        <dbReference type="ARBA" id="ARBA00022786"/>
    </source>
</evidence>
<organism evidence="3 4">
    <name type="scientific">Anopheles albimanus</name>
    <name type="common">New world malaria mosquito</name>
    <dbReference type="NCBI Taxonomy" id="7167"/>
    <lineage>
        <taxon>Eukaryota</taxon>
        <taxon>Metazoa</taxon>
        <taxon>Ecdysozoa</taxon>
        <taxon>Arthropoda</taxon>
        <taxon>Hexapoda</taxon>
        <taxon>Insecta</taxon>
        <taxon>Pterygota</taxon>
        <taxon>Neoptera</taxon>
        <taxon>Endopterygota</taxon>
        <taxon>Diptera</taxon>
        <taxon>Nematocera</taxon>
        <taxon>Culicoidea</taxon>
        <taxon>Culicidae</taxon>
        <taxon>Anophelinae</taxon>
        <taxon>Anopheles</taxon>
    </lineage>
</organism>
<dbReference type="Pfam" id="PF12937">
    <property type="entry name" value="F-box-like"/>
    <property type="match status" value="1"/>
</dbReference>
<dbReference type="SMART" id="SM00256">
    <property type="entry name" value="FBOX"/>
    <property type="match status" value="1"/>
</dbReference>
<dbReference type="KEGG" id="aali:118465985"/>
<dbReference type="InterPro" id="IPR006553">
    <property type="entry name" value="Leu-rich_rpt_Cys-con_subtyp"/>
</dbReference>
<dbReference type="GeneID" id="118465985"/>
<dbReference type="OrthoDB" id="27842at2759"/>
<dbReference type="GO" id="GO:0019005">
    <property type="term" value="C:SCF ubiquitin ligase complex"/>
    <property type="evidence" value="ECO:0007669"/>
    <property type="project" value="TreeGrafter"/>
</dbReference>
<dbReference type="AlphaFoldDB" id="A0A182FTK9"/>
<dbReference type="Gene3D" id="3.80.10.10">
    <property type="entry name" value="Ribonuclease Inhibitor"/>
    <property type="match status" value="4"/>
</dbReference>
<feature type="compositionally biased region" description="Low complexity" evidence="2">
    <location>
        <begin position="729"/>
        <end position="739"/>
    </location>
</feature>